<dbReference type="eggNOG" id="ENOG5031K03">
    <property type="taxonomic scope" value="Bacteria"/>
</dbReference>
<proteinExistence type="predicted"/>
<evidence type="ECO:0000313" key="3">
    <source>
        <dbReference type="EMBL" id="ABR73989.1"/>
    </source>
</evidence>
<dbReference type="HOGENOM" id="CLU_144598_0_0_6"/>
<evidence type="ECO:0000256" key="1">
    <source>
        <dbReference type="PIRNR" id="PIRNR012320"/>
    </source>
</evidence>
<dbReference type="InterPro" id="IPR031939">
    <property type="entry name" value="Adhesin_E-like"/>
</dbReference>
<comment type="function">
    <text evidence="1">Acts as a multifunctional adhesin involved in direct interactions with host epithelial cells and host proteins.</text>
</comment>
<dbReference type="InterPro" id="IPR016595">
    <property type="entry name" value="Adhesin_E_Pasteurellaceae"/>
</dbReference>
<dbReference type="KEGG" id="asu:Asuc_0615"/>
<dbReference type="RefSeq" id="WP_012072369.1">
    <property type="nucleotide sequence ID" value="NC_009655.1"/>
</dbReference>
<reference evidence="4" key="1">
    <citation type="journal article" date="2010" name="BMC Genomics">
        <title>A genomic perspective on the potential of Actinobacillus succinogenes for industrial succinate production.</title>
        <authorList>
            <person name="McKinlay J.B."/>
            <person name="Laivenieks M."/>
            <person name="Schindler B.D."/>
            <person name="McKinlay A.A."/>
            <person name="Siddaramappa S."/>
            <person name="Challacombe J.F."/>
            <person name="Lowry S.R."/>
            <person name="Clum A."/>
            <person name="Lapidus A.L."/>
            <person name="Burkhart K.B."/>
            <person name="Harkins V."/>
            <person name="Vieille C."/>
        </authorList>
    </citation>
    <scope>NUCLEOTIDE SEQUENCE [LARGE SCALE GENOMIC DNA]</scope>
    <source>
        <strain evidence="4">ATCC 55618 / DSM 22257 / CCUG 43843 / 130Z</strain>
    </source>
</reference>
<dbReference type="GO" id="GO:0009986">
    <property type="term" value="C:cell surface"/>
    <property type="evidence" value="ECO:0007669"/>
    <property type="project" value="UniProtKB-UniRule"/>
</dbReference>
<organism evidence="3 4">
    <name type="scientific">Actinobacillus succinogenes (strain ATCC 55618 / DSM 22257 / CCUG 43843 / 130Z)</name>
    <dbReference type="NCBI Taxonomy" id="339671"/>
    <lineage>
        <taxon>Bacteria</taxon>
        <taxon>Pseudomonadati</taxon>
        <taxon>Pseudomonadota</taxon>
        <taxon>Gammaproteobacteria</taxon>
        <taxon>Pasteurellales</taxon>
        <taxon>Pasteurellaceae</taxon>
        <taxon>Actinobacillus</taxon>
    </lineage>
</organism>
<sequence>MKKFIPVVLATLLSACTSVEQTKRPLVSLSPPEETAPGFLRMSPASYYYVDISSIVAEPEQKHIVHFDTVINLRKGNYIFTDPAVFARSIRQSKVLNCRNYQLKQLKSDYYSDFWGAGQHTPVKKQREYIVKLRPSSSLYTLSEVICVNVMR</sequence>
<dbReference type="OrthoDB" id="5690556at2"/>
<dbReference type="EMBL" id="CP000746">
    <property type="protein sequence ID" value="ABR73989.1"/>
    <property type="molecule type" value="Genomic_DNA"/>
</dbReference>
<keyword evidence="1" id="KW-0998">Cell outer membrane</keyword>
<dbReference type="GO" id="GO:0009279">
    <property type="term" value="C:cell outer membrane"/>
    <property type="evidence" value="ECO:0007669"/>
    <property type="project" value="UniProtKB-UniRule"/>
</dbReference>
<keyword evidence="1" id="KW-0843">Virulence</keyword>
<dbReference type="InterPro" id="IPR043088">
    <property type="entry name" value="Adhesin_E"/>
</dbReference>
<keyword evidence="4" id="KW-1185">Reference proteome</keyword>
<dbReference type="Pfam" id="PF16747">
    <property type="entry name" value="Adhesin_E"/>
    <property type="match status" value="1"/>
</dbReference>
<feature type="domain" description="Surface-adhesin protein E-like" evidence="2">
    <location>
        <begin position="45"/>
        <end position="147"/>
    </location>
</feature>
<evidence type="ECO:0000259" key="2">
    <source>
        <dbReference type="Pfam" id="PF16747"/>
    </source>
</evidence>
<gene>
    <name evidence="3" type="ordered locus">Asuc_0615</name>
</gene>
<dbReference type="PIRSF" id="PIRSF012320">
    <property type="entry name" value="Prplsmic_HI0178_prd"/>
    <property type="match status" value="1"/>
</dbReference>
<accession>A6VLZ2</accession>
<protein>
    <recommendedName>
        <fullName evidence="1">Surface-adhesin protein</fullName>
    </recommendedName>
</protein>
<dbReference type="Proteomes" id="UP000001114">
    <property type="component" value="Chromosome"/>
</dbReference>
<name>A6VLZ2_ACTSZ</name>
<keyword evidence="1" id="KW-0472">Membrane</keyword>
<dbReference type="Gene3D" id="2.40.128.710">
    <property type="entry name" value="Surface-adhesin protein E"/>
    <property type="match status" value="1"/>
</dbReference>
<dbReference type="AlphaFoldDB" id="A6VLZ2"/>
<evidence type="ECO:0000313" key="4">
    <source>
        <dbReference type="Proteomes" id="UP000001114"/>
    </source>
</evidence>
<dbReference type="PROSITE" id="PS51257">
    <property type="entry name" value="PROKAR_LIPOPROTEIN"/>
    <property type="match status" value="1"/>
</dbReference>